<evidence type="ECO:0000313" key="1">
    <source>
        <dbReference type="EMBL" id="KOO05356.1"/>
    </source>
</evidence>
<dbReference type="Proteomes" id="UP000037515">
    <property type="component" value="Unassembled WGS sequence"/>
</dbReference>
<gene>
    <name evidence="1" type="ORF">AKJ17_00740</name>
</gene>
<proteinExistence type="predicted"/>
<dbReference type="PATRIC" id="fig|693.5.peg.150"/>
<keyword evidence="2" id="KW-1185">Reference proteome</keyword>
<name>A0A0M0HTF8_VIBNE</name>
<evidence type="ECO:0000313" key="2">
    <source>
        <dbReference type="Proteomes" id="UP000037515"/>
    </source>
</evidence>
<protein>
    <submittedName>
        <fullName evidence="1">Uncharacterized protein</fullName>
    </submittedName>
</protein>
<accession>A0A0M0HTF8</accession>
<dbReference type="EMBL" id="LHPJ01000001">
    <property type="protein sequence ID" value="KOO05356.1"/>
    <property type="molecule type" value="Genomic_DNA"/>
</dbReference>
<dbReference type="RefSeq" id="WP_053393868.1">
    <property type="nucleotide sequence ID" value="NZ_LHPJ01000001.1"/>
</dbReference>
<sequence length="128" mass="14741">MLRQLNQRLTRVADNMAEFESQLSAYFIQGNYSCQIKNRDVYLEYQHDLTVDQAEEQAKTLLSLLEIPNHGDNAEPKNLLVDITGKEGKTSLHLHLSCHDERDLLATYICSQLLLSFQDLEEKMKQTA</sequence>
<dbReference type="OrthoDB" id="5899106at2"/>
<reference evidence="2" key="1">
    <citation type="submission" date="2015-08" db="EMBL/GenBank/DDBJ databases">
        <title>Vibrio galatheae sp. nov., a novel member of the Vibrionaceae family isolated from the Solomon Islands.</title>
        <authorList>
            <person name="Giubergia S."/>
            <person name="Machado H."/>
            <person name="Mateiu R.V."/>
            <person name="Gram L."/>
        </authorList>
    </citation>
    <scope>NUCLEOTIDE SEQUENCE [LARGE SCALE GENOMIC DNA]</scope>
    <source>
        <strain evidence="2">DSM 19584</strain>
    </source>
</reference>
<organism evidence="1 2">
    <name type="scientific">Vibrio nereis</name>
    <dbReference type="NCBI Taxonomy" id="693"/>
    <lineage>
        <taxon>Bacteria</taxon>
        <taxon>Pseudomonadati</taxon>
        <taxon>Pseudomonadota</taxon>
        <taxon>Gammaproteobacteria</taxon>
        <taxon>Vibrionales</taxon>
        <taxon>Vibrionaceae</taxon>
        <taxon>Vibrio</taxon>
    </lineage>
</organism>
<comment type="caution">
    <text evidence="1">The sequence shown here is derived from an EMBL/GenBank/DDBJ whole genome shotgun (WGS) entry which is preliminary data.</text>
</comment>
<dbReference type="STRING" id="693.AKJ17_00740"/>
<dbReference type="AlphaFoldDB" id="A0A0M0HTF8"/>